<evidence type="ECO:0000313" key="1">
    <source>
        <dbReference type="EMBL" id="KAH7690505.1"/>
    </source>
</evidence>
<evidence type="ECO:0000313" key="2">
    <source>
        <dbReference type="Proteomes" id="UP000827976"/>
    </source>
</evidence>
<dbReference type="EMBL" id="CM037012">
    <property type="protein sequence ID" value="KAH7690505.1"/>
    <property type="molecule type" value="Genomic_DNA"/>
</dbReference>
<sequence length="90" mass="10617">MCLDVMLIQKDLPLIELIKKGVLIIEPIRLFLKKGVKMIIYQTIGISLINKDQTNGKYLEKKRYVDKKSFDRVDTLDDITICFEWRQKSL</sequence>
<name>A0ACB7WQQ1_DIOAL</name>
<protein>
    <submittedName>
        <fullName evidence="1">Uncharacterized protein</fullName>
    </submittedName>
</protein>
<proteinExistence type="predicted"/>
<dbReference type="Proteomes" id="UP000827976">
    <property type="component" value="Chromosome 2"/>
</dbReference>
<keyword evidence="2" id="KW-1185">Reference proteome</keyword>
<accession>A0ACB7WQQ1</accession>
<comment type="caution">
    <text evidence="1">The sequence shown here is derived from an EMBL/GenBank/DDBJ whole genome shotgun (WGS) entry which is preliminary data.</text>
</comment>
<gene>
    <name evidence="1" type="ORF">IHE45_02G052600</name>
</gene>
<organism evidence="1 2">
    <name type="scientific">Dioscorea alata</name>
    <name type="common">Purple yam</name>
    <dbReference type="NCBI Taxonomy" id="55571"/>
    <lineage>
        <taxon>Eukaryota</taxon>
        <taxon>Viridiplantae</taxon>
        <taxon>Streptophyta</taxon>
        <taxon>Embryophyta</taxon>
        <taxon>Tracheophyta</taxon>
        <taxon>Spermatophyta</taxon>
        <taxon>Magnoliopsida</taxon>
        <taxon>Liliopsida</taxon>
        <taxon>Dioscoreales</taxon>
        <taxon>Dioscoreaceae</taxon>
        <taxon>Dioscorea</taxon>
    </lineage>
</organism>
<reference evidence="2" key="1">
    <citation type="journal article" date="2022" name="Nat. Commun.">
        <title>Chromosome evolution and the genetic basis of agronomically important traits in greater yam.</title>
        <authorList>
            <person name="Bredeson J.V."/>
            <person name="Lyons J.B."/>
            <person name="Oniyinde I.O."/>
            <person name="Okereke N.R."/>
            <person name="Kolade O."/>
            <person name="Nnabue I."/>
            <person name="Nwadili C.O."/>
            <person name="Hribova E."/>
            <person name="Parker M."/>
            <person name="Nwogha J."/>
            <person name="Shu S."/>
            <person name="Carlson J."/>
            <person name="Kariba R."/>
            <person name="Muthemba S."/>
            <person name="Knop K."/>
            <person name="Barton G.J."/>
            <person name="Sherwood A.V."/>
            <person name="Lopez-Montes A."/>
            <person name="Asiedu R."/>
            <person name="Jamnadass R."/>
            <person name="Muchugi A."/>
            <person name="Goodstein D."/>
            <person name="Egesi C.N."/>
            <person name="Featherston J."/>
            <person name="Asfaw A."/>
            <person name="Simpson G.G."/>
            <person name="Dolezel J."/>
            <person name="Hendre P.S."/>
            <person name="Van Deynze A."/>
            <person name="Kumar P.L."/>
            <person name="Obidiegwu J.E."/>
            <person name="Bhattacharjee R."/>
            <person name="Rokhsar D.S."/>
        </authorList>
    </citation>
    <scope>NUCLEOTIDE SEQUENCE [LARGE SCALE GENOMIC DNA]</scope>
    <source>
        <strain evidence="2">cv. TDa95/00328</strain>
    </source>
</reference>